<dbReference type="AlphaFoldDB" id="A0A9K3LND3"/>
<sequence>MPCWMSLREDKATLSDGEDDLITYLQLLPTVHVKRKFCNDQKGLTVNRNNKGTVSGAPKMAVKIPFGPTDWIVCHFRFVSVVSVTGKQTALLIVR</sequence>
<gene>
    <name evidence="1" type="ORF">IV203_028389</name>
</gene>
<keyword evidence="2" id="KW-1185">Reference proteome</keyword>
<protein>
    <submittedName>
        <fullName evidence="1">Uncharacterized protein</fullName>
    </submittedName>
</protein>
<evidence type="ECO:0000313" key="1">
    <source>
        <dbReference type="EMBL" id="KAG7365719.1"/>
    </source>
</evidence>
<accession>A0A9K3LND3</accession>
<dbReference type="EMBL" id="JAGRRH010000007">
    <property type="protein sequence ID" value="KAG7365719.1"/>
    <property type="molecule type" value="Genomic_DNA"/>
</dbReference>
<reference evidence="1" key="2">
    <citation type="submission" date="2021-04" db="EMBL/GenBank/DDBJ databases">
        <authorList>
            <person name="Podell S."/>
        </authorList>
    </citation>
    <scope>NUCLEOTIDE SEQUENCE</scope>
    <source>
        <strain evidence="1">Hildebrandi</strain>
    </source>
</reference>
<proteinExistence type="predicted"/>
<evidence type="ECO:0000313" key="2">
    <source>
        <dbReference type="Proteomes" id="UP000693970"/>
    </source>
</evidence>
<organism evidence="1 2">
    <name type="scientific">Nitzschia inconspicua</name>
    <dbReference type="NCBI Taxonomy" id="303405"/>
    <lineage>
        <taxon>Eukaryota</taxon>
        <taxon>Sar</taxon>
        <taxon>Stramenopiles</taxon>
        <taxon>Ochrophyta</taxon>
        <taxon>Bacillariophyta</taxon>
        <taxon>Bacillariophyceae</taxon>
        <taxon>Bacillariophycidae</taxon>
        <taxon>Bacillariales</taxon>
        <taxon>Bacillariaceae</taxon>
        <taxon>Nitzschia</taxon>
    </lineage>
</organism>
<comment type="caution">
    <text evidence="1">The sequence shown here is derived from an EMBL/GenBank/DDBJ whole genome shotgun (WGS) entry which is preliminary data.</text>
</comment>
<name>A0A9K3LND3_9STRA</name>
<dbReference type="Proteomes" id="UP000693970">
    <property type="component" value="Unassembled WGS sequence"/>
</dbReference>
<reference evidence="1" key="1">
    <citation type="journal article" date="2021" name="Sci. Rep.">
        <title>Diploid genomic architecture of Nitzschia inconspicua, an elite biomass production diatom.</title>
        <authorList>
            <person name="Oliver A."/>
            <person name="Podell S."/>
            <person name="Pinowska A."/>
            <person name="Traller J.C."/>
            <person name="Smith S.R."/>
            <person name="McClure R."/>
            <person name="Beliaev A."/>
            <person name="Bohutskyi P."/>
            <person name="Hill E.A."/>
            <person name="Rabines A."/>
            <person name="Zheng H."/>
            <person name="Allen L.Z."/>
            <person name="Kuo A."/>
            <person name="Grigoriev I.V."/>
            <person name="Allen A.E."/>
            <person name="Hazlebeck D."/>
            <person name="Allen E.E."/>
        </authorList>
    </citation>
    <scope>NUCLEOTIDE SEQUENCE</scope>
    <source>
        <strain evidence="1">Hildebrandi</strain>
    </source>
</reference>